<accession>A0ACB8WBR6</accession>
<keyword evidence="2" id="KW-1185">Reference proteome</keyword>
<feature type="non-terminal residue" evidence="1">
    <location>
        <position position="67"/>
    </location>
</feature>
<evidence type="ECO:0000313" key="1">
    <source>
        <dbReference type="EMBL" id="KAI3365321.1"/>
    </source>
</evidence>
<evidence type="ECO:0000313" key="2">
    <source>
        <dbReference type="Proteomes" id="UP000831701"/>
    </source>
</evidence>
<name>A0ACB8WBR6_9TELE</name>
<sequence length="67" mass="7603">MDSPETNPDQKDIGSWSTMHMIENAASVDALQECIMRHSTMLQTTGCLKTRGCPWKKRTKSWQTTSD</sequence>
<comment type="caution">
    <text evidence="1">The sequence shown here is derived from an EMBL/GenBank/DDBJ whole genome shotgun (WGS) entry which is preliminary data.</text>
</comment>
<protein>
    <submittedName>
        <fullName evidence="1">Uncharacterized protein</fullName>
    </submittedName>
</protein>
<reference evidence="1" key="1">
    <citation type="submission" date="2022-04" db="EMBL/GenBank/DDBJ databases">
        <title>Jade perch genome.</title>
        <authorList>
            <person name="Chao B."/>
        </authorList>
    </citation>
    <scope>NUCLEOTIDE SEQUENCE</scope>
    <source>
        <strain evidence="1">CB-2022</strain>
    </source>
</reference>
<dbReference type="EMBL" id="CM041542">
    <property type="protein sequence ID" value="KAI3365321.1"/>
    <property type="molecule type" value="Genomic_DNA"/>
</dbReference>
<proteinExistence type="predicted"/>
<gene>
    <name evidence="1" type="ORF">L3Q82_010411</name>
</gene>
<dbReference type="Proteomes" id="UP000831701">
    <property type="component" value="Chromosome 12"/>
</dbReference>
<organism evidence="1 2">
    <name type="scientific">Scortum barcoo</name>
    <name type="common">barcoo grunter</name>
    <dbReference type="NCBI Taxonomy" id="214431"/>
    <lineage>
        <taxon>Eukaryota</taxon>
        <taxon>Metazoa</taxon>
        <taxon>Chordata</taxon>
        <taxon>Craniata</taxon>
        <taxon>Vertebrata</taxon>
        <taxon>Euteleostomi</taxon>
        <taxon>Actinopterygii</taxon>
        <taxon>Neopterygii</taxon>
        <taxon>Teleostei</taxon>
        <taxon>Neoteleostei</taxon>
        <taxon>Acanthomorphata</taxon>
        <taxon>Eupercaria</taxon>
        <taxon>Centrarchiformes</taxon>
        <taxon>Terapontoidei</taxon>
        <taxon>Terapontidae</taxon>
        <taxon>Scortum</taxon>
    </lineage>
</organism>